<evidence type="ECO:0000256" key="1">
    <source>
        <dbReference type="SAM" id="MobiDB-lite"/>
    </source>
</evidence>
<organism evidence="2 3">
    <name type="scientific">Pseudooceanicola algae</name>
    <dbReference type="NCBI Taxonomy" id="1537215"/>
    <lineage>
        <taxon>Bacteria</taxon>
        <taxon>Pseudomonadati</taxon>
        <taxon>Pseudomonadota</taxon>
        <taxon>Alphaproteobacteria</taxon>
        <taxon>Rhodobacterales</taxon>
        <taxon>Paracoccaceae</taxon>
        <taxon>Pseudooceanicola</taxon>
    </lineage>
</organism>
<protein>
    <submittedName>
        <fullName evidence="2">Uncharacterized protein</fullName>
    </submittedName>
</protein>
<name>A0A7T1BRA4_9RHOB</name>
<accession>A0A7T1BRA4</accession>
<gene>
    <name evidence="2" type="ORF">PSAL_002260</name>
</gene>
<feature type="compositionally biased region" description="Pro residues" evidence="1">
    <location>
        <begin position="185"/>
        <end position="195"/>
    </location>
</feature>
<dbReference type="AlphaFoldDB" id="A0A7T1BRA4"/>
<feature type="region of interest" description="Disordered" evidence="1">
    <location>
        <begin position="53"/>
        <end position="83"/>
    </location>
</feature>
<dbReference type="Proteomes" id="UP000283786">
    <property type="component" value="Chromosome"/>
</dbReference>
<dbReference type="EMBL" id="CP060436">
    <property type="protein sequence ID" value="QPM89017.1"/>
    <property type="molecule type" value="Genomic_DNA"/>
</dbReference>
<evidence type="ECO:0000313" key="3">
    <source>
        <dbReference type="Proteomes" id="UP000283786"/>
    </source>
</evidence>
<proteinExistence type="predicted"/>
<sequence length="275" mass="29511">MRRKVSATTKSLTVSFGDFSCTLEGYDDPAEILAALEGCLRVLGPQIAAAGMAPQGNAAPPAETPPPARPPAEHNEPADTAPIAGPQIDRLLHETDRAFDQSDSSRRRVSFAHLRAAVATRRAEIKTPERDAGPAAPYRQDLEQASHGVAAPSAQPRGEHFDDGPPSEPAASQQGHEGGVGKPEVTPPAPRPVADPSPGRRMPLPTEILHQAARELTRVEGQPHFSRRQLMAQVKSMAPAAFDREDSLRALGTLLREGKLRRTENGRYQPAPDEP</sequence>
<keyword evidence="3" id="KW-1185">Reference proteome</keyword>
<evidence type="ECO:0000313" key="2">
    <source>
        <dbReference type="EMBL" id="QPM89017.1"/>
    </source>
</evidence>
<reference evidence="2 3" key="1">
    <citation type="submission" date="2020-08" db="EMBL/GenBank/DDBJ databases">
        <title>Genome sequence of Rhodobacteraceae bacterium Lw-13e.</title>
        <authorList>
            <person name="Poehlein A."/>
            <person name="Wolter L."/>
            <person name="Daniel R."/>
            <person name="Brinkhoff T."/>
        </authorList>
    </citation>
    <scope>NUCLEOTIDE SEQUENCE [LARGE SCALE GENOMIC DNA]</scope>
    <source>
        <strain evidence="2 3">Lw-13e</strain>
    </source>
</reference>
<feature type="region of interest" description="Disordered" evidence="1">
    <location>
        <begin position="145"/>
        <end position="209"/>
    </location>
</feature>
<dbReference type="KEGG" id="palw:PSAL_002260"/>